<protein>
    <submittedName>
        <fullName evidence="4">Uncharacterized protein</fullName>
    </submittedName>
</protein>
<dbReference type="Gene3D" id="1.25.40.10">
    <property type="entry name" value="Tetratricopeptide repeat domain"/>
    <property type="match status" value="1"/>
</dbReference>
<name>A0ABM9EQI4_9BACI</name>
<organism evidence="4 5">
    <name type="scientific">Neobacillus rhizosphaerae</name>
    <dbReference type="NCBI Taxonomy" id="2880965"/>
    <lineage>
        <taxon>Bacteria</taxon>
        <taxon>Bacillati</taxon>
        <taxon>Bacillota</taxon>
        <taxon>Bacilli</taxon>
        <taxon>Bacillales</taxon>
        <taxon>Bacillaceae</taxon>
        <taxon>Neobacillus</taxon>
    </lineage>
</organism>
<evidence type="ECO:0000313" key="5">
    <source>
        <dbReference type="Proteomes" id="UP000838308"/>
    </source>
</evidence>
<proteinExistence type="predicted"/>
<gene>
    <name evidence="4" type="ORF">BACCIP111895_02077</name>
</gene>
<comment type="caution">
    <text evidence="4">The sequence shown here is derived from an EMBL/GenBank/DDBJ whole genome shotgun (WGS) entry which is preliminary data.</text>
</comment>
<sequence length="279" mass="31338">MNRFILLILTVLILSACTPKAYTESMDAGKAALQKGNYSEAAAKFENAMKEKDTVEVKDYLLAALRMQESLKLYHKGDFDAAINSLNALLHNKVAKEKINQQATALLKEIQEAKSLENSLNERMIKGKTLLEQNQFDQAIEVFKEVSQTIGNPENASIEKLTNEASQLVIETSNKKKVADQEKKKQDEAKKQENAKEKKKDANETLSHSQAEDLVRKHLGLQADQNVKVVYDHDADNGDYIIHVYEFVVDNSSTGEGHTTTLDWYGVNKNTKAIYDAME</sequence>
<feature type="region of interest" description="Disordered" evidence="2">
    <location>
        <begin position="172"/>
        <end position="211"/>
    </location>
</feature>
<dbReference type="SUPFAM" id="SSF48452">
    <property type="entry name" value="TPR-like"/>
    <property type="match status" value="1"/>
</dbReference>
<reference evidence="4" key="1">
    <citation type="submission" date="2022-04" db="EMBL/GenBank/DDBJ databases">
        <authorList>
            <person name="Criscuolo A."/>
        </authorList>
    </citation>
    <scope>NUCLEOTIDE SEQUENCE</scope>
    <source>
        <strain evidence="4">CIP111895</strain>
    </source>
</reference>
<evidence type="ECO:0000256" key="3">
    <source>
        <dbReference type="SAM" id="SignalP"/>
    </source>
</evidence>
<dbReference type="InterPro" id="IPR011990">
    <property type="entry name" value="TPR-like_helical_dom_sf"/>
</dbReference>
<feature type="chain" id="PRO_5047395438" evidence="3">
    <location>
        <begin position="22"/>
        <end position="279"/>
    </location>
</feature>
<dbReference type="Proteomes" id="UP000838308">
    <property type="component" value="Unassembled WGS sequence"/>
</dbReference>
<dbReference type="RefSeq" id="WP_248735204.1">
    <property type="nucleotide sequence ID" value="NZ_CALBWS010000011.1"/>
</dbReference>
<feature type="signal peptide" evidence="3">
    <location>
        <begin position="1"/>
        <end position="21"/>
    </location>
</feature>
<keyword evidence="5" id="KW-1185">Reference proteome</keyword>
<dbReference type="EMBL" id="CALBWS010000011">
    <property type="protein sequence ID" value="CAH2714901.1"/>
    <property type="molecule type" value="Genomic_DNA"/>
</dbReference>
<accession>A0ABM9EQI4</accession>
<keyword evidence="3" id="KW-0732">Signal</keyword>
<feature type="coiled-coil region" evidence="1">
    <location>
        <begin position="96"/>
        <end position="123"/>
    </location>
</feature>
<evidence type="ECO:0000256" key="2">
    <source>
        <dbReference type="SAM" id="MobiDB-lite"/>
    </source>
</evidence>
<dbReference type="PROSITE" id="PS51257">
    <property type="entry name" value="PROKAR_LIPOPROTEIN"/>
    <property type="match status" value="1"/>
</dbReference>
<feature type="compositionally biased region" description="Basic and acidic residues" evidence="2">
    <location>
        <begin position="173"/>
        <end position="203"/>
    </location>
</feature>
<keyword evidence="1" id="KW-0175">Coiled coil</keyword>
<evidence type="ECO:0000313" key="4">
    <source>
        <dbReference type="EMBL" id="CAH2714901.1"/>
    </source>
</evidence>
<evidence type="ECO:0000256" key="1">
    <source>
        <dbReference type="SAM" id="Coils"/>
    </source>
</evidence>